<proteinExistence type="predicted"/>
<reference evidence="1" key="1">
    <citation type="submission" date="2018-05" db="EMBL/GenBank/DDBJ databases">
        <authorList>
            <person name="Lanie J.A."/>
            <person name="Ng W.-L."/>
            <person name="Kazmierczak K.M."/>
            <person name="Andrzejewski T.M."/>
            <person name="Davidsen T.M."/>
            <person name="Wayne K.J."/>
            <person name="Tettelin H."/>
            <person name="Glass J.I."/>
            <person name="Rusch D."/>
            <person name="Podicherti R."/>
            <person name="Tsui H.-C.T."/>
            <person name="Winkler M.E."/>
        </authorList>
    </citation>
    <scope>NUCLEOTIDE SEQUENCE</scope>
</reference>
<protein>
    <submittedName>
        <fullName evidence="1">Uncharacterized protein</fullName>
    </submittedName>
</protein>
<accession>A0A383D9Y9</accession>
<dbReference type="AlphaFoldDB" id="A0A383D9Y9"/>
<organism evidence="1">
    <name type="scientific">marine metagenome</name>
    <dbReference type="NCBI Taxonomy" id="408172"/>
    <lineage>
        <taxon>unclassified sequences</taxon>
        <taxon>metagenomes</taxon>
        <taxon>ecological metagenomes</taxon>
    </lineage>
</organism>
<dbReference type="EMBL" id="UINC01215137">
    <property type="protein sequence ID" value="SVE40688.1"/>
    <property type="molecule type" value="Genomic_DNA"/>
</dbReference>
<name>A0A383D9Y9_9ZZZZ</name>
<feature type="non-terminal residue" evidence="1">
    <location>
        <position position="23"/>
    </location>
</feature>
<evidence type="ECO:0000313" key="1">
    <source>
        <dbReference type="EMBL" id="SVE40688.1"/>
    </source>
</evidence>
<sequence length="23" mass="2736">MSDGKWRKLGNIRKAIRRYMAAN</sequence>
<gene>
    <name evidence="1" type="ORF">METZ01_LOCUS493542</name>
</gene>